<dbReference type="InterPro" id="IPR000683">
    <property type="entry name" value="Gfo/Idh/MocA-like_OxRdtase_N"/>
</dbReference>
<dbReference type="SUPFAM" id="SSF55347">
    <property type="entry name" value="Glyceraldehyde-3-phosphate dehydrogenase-like, C-terminal domain"/>
    <property type="match status" value="1"/>
</dbReference>
<dbReference type="EMBL" id="ONZQ02000008">
    <property type="protein sequence ID" value="SPO03431.1"/>
    <property type="molecule type" value="Genomic_DNA"/>
</dbReference>
<keyword evidence="9" id="KW-1185">Reference proteome</keyword>
<reference evidence="8" key="1">
    <citation type="submission" date="2018-03" db="EMBL/GenBank/DDBJ databases">
        <authorList>
            <person name="Guldener U."/>
        </authorList>
    </citation>
    <scope>NUCLEOTIDE SEQUENCE</scope>
</reference>
<evidence type="ECO:0000259" key="6">
    <source>
        <dbReference type="Pfam" id="PF01408"/>
    </source>
</evidence>
<evidence type="ECO:0000259" key="7">
    <source>
        <dbReference type="Pfam" id="PF22725"/>
    </source>
</evidence>
<evidence type="ECO:0000256" key="3">
    <source>
        <dbReference type="ARBA" id="ARBA00038984"/>
    </source>
</evidence>
<comment type="caution">
    <text evidence="8">The sequence shown here is derived from an EMBL/GenBank/DDBJ whole genome shotgun (WGS) entry which is preliminary data.</text>
</comment>
<protein>
    <recommendedName>
        <fullName evidence="3">D-xylose 1-dehydrogenase (NADP(+), D-xylono-1,5-lactone-forming)</fullName>
        <ecNumber evidence="3">1.1.1.179</ecNumber>
    </recommendedName>
    <alternativeName>
        <fullName evidence="4">D-xylose-NADP dehydrogenase</fullName>
    </alternativeName>
</protein>
<gene>
    <name evidence="8" type="ORF">DNG_06114</name>
</gene>
<dbReference type="Proteomes" id="UP001187682">
    <property type="component" value="Unassembled WGS sequence"/>
</dbReference>
<comment type="catalytic activity">
    <reaction evidence="5">
        <text>D-xylose + NADP(+) = D-xylono-1,5-lactone + NADPH + H(+)</text>
        <dbReference type="Rhea" id="RHEA:22000"/>
        <dbReference type="ChEBI" id="CHEBI:15378"/>
        <dbReference type="ChEBI" id="CHEBI:15867"/>
        <dbReference type="ChEBI" id="CHEBI:53455"/>
        <dbReference type="ChEBI" id="CHEBI:57783"/>
        <dbReference type="ChEBI" id="CHEBI:58349"/>
        <dbReference type="EC" id="1.1.1.179"/>
    </reaction>
</comment>
<dbReference type="InterPro" id="IPR050984">
    <property type="entry name" value="Gfo/Idh/MocA_domain"/>
</dbReference>
<evidence type="ECO:0000313" key="8">
    <source>
        <dbReference type="EMBL" id="SPO03431.1"/>
    </source>
</evidence>
<dbReference type="PANTHER" id="PTHR22604:SF115">
    <property type="entry name" value="DIHYDRODIOL DEHYDROGENASE, PUTATIVE (AFU_ORTHOLOGUE AFUA_1G07520)-RELATED"/>
    <property type="match status" value="1"/>
</dbReference>
<evidence type="ECO:0000256" key="2">
    <source>
        <dbReference type="ARBA" id="ARBA00023002"/>
    </source>
</evidence>
<feature type="domain" description="Gfo/Idh/MocA-like oxidoreductase N-terminal" evidence="6">
    <location>
        <begin position="10"/>
        <end position="137"/>
    </location>
</feature>
<name>A0AAE8MZ46_9PEZI</name>
<dbReference type="Gene3D" id="3.30.360.10">
    <property type="entry name" value="Dihydrodipicolinate Reductase, domain 2"/>
    <property type="match status" value="1"/>
</dbReference>
<evidence type="ECO:0000256" key="5">
    <source>
        <dbReference type="ARBA" id="ARBA00049233"/>
    </source>
</evidence>
<dbReference type="SUPFAM" id="SSF51735">
    <property type="entry name" value="NAD(P)-binding Rossmann-fold domains"/>
    <property type="match status" value="1"/>
</dbReference>
<dbReference type="GO" id="GO:0047837">
    <property type="term" value="F:D-xylose 1-dehydrogenase (NADP+) activity"/>
    <property type="evidence" value="ECO:0007669"/>
    <property type="project" value="UniProtKB-EC"/>
</dbReference>
<dbReference type="InterPro" id="IPR055170">
    <property type="entry name" value="GFO_IDH_MocA-like_dom"/>
</dbReference>
<proteinExistence type="inferred from homology"/>
<dbReference type="Gene3D" id="3.40.50.720">
    <property type="entry name" value="NAD(P)-binding Rossmann-like Domain"/>
    <property type="match status" value="1"/>
</dbReference>
<dbReference type="GO" id="GO:0000166">
    <property type="term" value="F:nucleotide binding"/>
    <property type="evidence" value="ECO:0007669"/>
    <property type="project" value="InterPro"/>
</dbReference>
<dbReference type="AlphaFoldDB" id="A0AAE8MZ46"/>
<feature type="domain" description="GFO/IDH/MocA-like oxidoreductase" evidence="7">
    <location>
        <begin position="150"/>
        <end position="288"/>
    </location>
</feature>
<dbReference type="Pfam" id="PF01408">
    <property type="entry name" value="GFO_IDH_MocA"/>
    <property type="match status" value="1"/>
</dbReference>
<keyword evidence="2" id="KW-0560">Oxidoreductase</keyword>
<dbReference type="InterPro" id="IPR036291">
    <property type="entry name" value="NAD(P)-bd_dom_sf"/>
</dbReference>
<dbReference type="Pfam" id="PF22725">
    <property type="entry name" value="GFO_IDH_MocA_C3"/>
    <property type="match status" value="1"/>
</dbReference>
<dbReference type="EC" id="1.1.1.179" evidence="3"/>
<evidence type="ECO:0000256" key="1">
    <source>
        <dbReference type="ARBA" id="ARBA00010928"/>
    </source>
</evidence>
<sequence>MASQTPYTLRWGIMATGWIAETFCKDLLTNPAARGVHDVAHKITAVASLQGPARATSFLQKIDGPTDAATYGTYAELVADPDVDIIYVATPHSHHFQNAMLALEAGKNVLCEKAFTVTESQTRKLVEKARSKGLFLMEAVWTRYFPWSIQIRELVKSGAIGRVHRVISDLSAGDDKGDGTLTWDDSHRMVNAELAGGALLDLGIYALTWVFQILYHLQPEAEKEAPVVQAAVLNHPTTGTDDQTTIITHFPAHRSTGIALTGLRVATDPDGKGTAGPAIRIQGTKGEIAVAHPAYRPERYTVIKKDGGVEVVDCAVPKDGARGGHGMFWEADECARCLRDGKKESEGMPLEESIVIMRVMEQTWRAGGVVYPDVITTDVFDPQSPLNIGGKKA</sequence>
<accession>A0AAE8MZ46</accession>
<evidence type="ECO:0000313" key="9">
    <source>
        <dbReference type="Proteomes" id="UP001187682"/>
    </source>
</evidence>
<evidence type="ECO:0000256" key="4">
    <source>
        <dbReference type="ARBA" id="ARBA00042988"/>
    </source>
</evidence>
<comment type="similarity">
    <text evidence="1">Belongs to the Gfo/Idh/MocA family.</text>
</comment>
<dbReference type="PANTHER" id="PTHR22604">
    <property type="entry name" value="OXIDOREDUCTASES"/>
    <property type="match status" value="1"/>
</dbReference>
<organism evidence="8 9">
    <name type="scientific">Cephalotrichum gorgonifer</name>
    <dbReference type="NCBI Taxonomy" id="2041049"/>
    <lineage>
        <taxon>Eukaryota</taxon>
        <taxon>Fungi</taxon>
        <taxon>Dikarya</taxon>
        <taxon>Ascomycota</taxon>
        <taxon>Pezizomycotina</taxon>
        <taxon>Sordariomycetes</taxon>
        <taxon>Hypocreomycetidae</taxon>
        <taxon>Microascales</taxon>
        <taxon>Microascaceae</taxon>
        <taxon>Cephalotrichum</taxon>
    </lineage>
</organism>